<reference evidence="2" key="2">
    <citation type="journal article" date="2021" name="PeerJ">
        <title>Extensive microbial diversity within the chicken gut microbiome revealed by metagenomics and culture.</title>
        <authorList>
            <person name="Gilroy R."/>
            <person name="Ravi A."/>
            <person name="Getino M."/>
            <person name="Pursley I."/>
            <person name="Horton D.L."/>
            <person name="Alikhan N.F."/>
            <person name="Baker D."/>
            <person name="Gharbi K."/>
            <person name="Hall N."/>
            <person name="Watson M."/>
            <person name="Adriaenssens E.M."/>
            <person name="Foster-Nyarko E."/>
            <person name="Jarju S."/>
            <person name="Secka A."/>
            <person name="Antonio M."/>
            <person name="Oren A."/>
            <person name="Chaudhuri R.R."/>
            <person name="La Ragione R."/>
            <person name="Hildebrand F."/>
            <person name="Pallen M.J."/>
        </authorList>
    </citation>
    <scope>NUCLEOTIDE SEQUENCE</scope>
    <source>
        <strain evidence="2">CHK193-30670</strain>
    </source>
</reference>
<sequence length="507" mass="58071">MQKEKLKKLIVPLIMLIAELFLFFQMVSSKPNITIKYKVMFLVICILSNLVAYVLVKVINKYKKIKLENIFLGIAISFGFLYLIFIPAILGTDELPHFLRPYQISVGDVIVKHPEKNETQIPKDLGSFVGEKDMSKRYSKERILKSVDYSDTESLWNGDVTSIRYSPVSYIPQVIGFWLSRLFGLSPLLTLFLVRFCNFSVWLAISYFAFKLLPIKKTFALLLYTAPSVLSIVSTCSYDALALSLMLLLIAYILNIIKYKKSITKKDFLILLLISLGISTYKVFYIIYILLLLIIPKECYKNKKQKITYTLLILILSFLLDFGWYAVSMASSVTGSSVITEQLKFILMHPIKYLFIFINTYVNDIFYYVTNVIAGSEMCYGLARINQLFVLIYLGLLISSYFVEKNNIELKKSSKFLIAFVCLAIFALVSTTLYLEWTANKSGIGASKIIGIQSRYFVCLIIPFILLLPKPKKILKNSKKIICFSILLNSLMFIDCIKSLLLNLFNV</sequence>
<feature type="transmembrane region" description="Helical" evidence="1">
    <location>
        <begin position="70"/>
        <end position="90"/>
    </location>
</feature>
<feature type="transmembrane region" description="Helical" evidence="1">
    <location>
        <begin position="269"/>
        <end position="295"/>
    </location>
</feature>
<feature type="transmembrane region" description="Helical" evidence="1">
    <location>
        <begin position="9"/>
        <end position="27"/>
    </location>
</feature>
<dbReference type="EMBL" id="DVMT01000046">
    <property type="protein sequence ID" value="HIU40558.1"/>
    <property type="molecule type" value="Genomic_DNA"/>
</dbReference>
<evidence type="ECO:0000256" key="1">
    <source>
        <dbReference type="SAM" id="Phobius"/>
    </source>
</evidence>
<dbReference type="Proteomes" id="UP000824074">
    <property type="component" value="Unassembled WGS sequence"/>
</dbReference>
<dbReference type="Pfam" id="PF09913">
    <property type="entry name" value="DUF2142"/>
    <property type="match status" value="1"/>
</dbReference>
<accession>A0A9D1LH77</accession>
<feature type="transmembrane region" description="Helical" evidence="1">
    <location>
        <begin position="416"/>
        <end position="437"/>
    </location>
</feature>
<keyword evidence="1" id="KW-0812">Transmembrane</keyword>
<feature type="transmembrane region" description="Helical" evidence="1">
    <location>
        <begin position="481"/>
        <end position="505"/>
    </location>
</feature>
<feature type="transmembrane region" description="Helical" evidence="1">
    <location>
        <begin position="385"/>
        <end position="404"/>
    </location>
</feature>
<keyword evidence="1" id="KW-1133">Transmembrane helix</keyword>
<reference evidence="2" key="1">
    <citation type="submission" date="2020-10" db="EMBL/GenBank/DDBJ databases">
        <authorList>
            <person name="Gilroy R."/>
        </authorList>
    </citation>
    <scope>NUCLEOTIDE SEQUENCE</scope>
    <source>
        <strain evidence="2">CHK193-30670</strain>
    </source>
</reference>
<feature type="transmembrane region" description="Helical" evidence="1">
    <location>
        <begin position="353"/>
        <end position="373"/>
    </location>
</feature>
<comment type="caution">
    <text evidence="2">The sequence shown here is derived from an EMBL/GenBank/DDBJ whole genome shotgun (WGS) entry which is preliminary data.</text>
</comment>
<gene>
    <name evidence="2" type="ORF">IAB68_04595</name>
</gene>
<proteinExistence type="predicted"/>
<protein>
    <submittedName>
        <fullName evidence="2">DUF2142 domain-containing protein</fullName>
    </submittedName>
</protein>
<feature type="transmembrane region" description="Helical" evidence="1">
    <location>
        <begin position="240"/>
        <end position="257"/>
    </location>
</feature>
<dbReference type="InterPro" id="IPR018674">
    <property type="entry name" value="DUF2142_membrane"/>
</dbReference>
<keyword evidence="1" id="KW-0472">Membrane</keyword>
<feature type="transmembrane region" description="Helical" evidence="1">
    <location>
        <begin position="39"/>
        <end position="58"/>
    </location>
</feature>
<dbReference type="AlphaFoldDB" id="A0A9D1LH77"/>
<feature type="transmembrane region" description="Helical" evidence="1">
    <location>
        <begin position="449"/>
        <end position="469"/>
    </location>
</feature>
<feature type="transmembrane region" description="Helical" evidence="1">
    <location>
        <begin position="307"/>
        <end position="327"/>
    </location>
</feature>
<evidence type="ECO:0000313" key="3">
    <source>
        <dbReference type="Proteomes" id="UP000824074"/>
    </source>
</evidence>
<name>A0A9D1LH77_9FIRM</name>
<organism evidence="2 3">
    <name type="scientific">Candidatus Aphodocola excrementigallinarum</name>
    <dbReference type="NCBI Taxonomy" id="2840670"/>
    <lineage>
        <taxon>Bacteria</taxon>
        <taxon>Bacillati</taxon>
        <taxon>Bacillota</taxon>
        <taxon>Bacilli</taxon>
        <taxon>Candidatus Aphodocola</taxon>
    </lineage>
</organism>
<evidence type="ECO:0000313" key="2">
    <source>
        <dbReference type="EMBL" id="HIU40558.1"/>
    </source>
</evidence>